<reference evidence="58 114" key="3">
    <citation type="journal article" date="2020" name="Environ. Microbiol. Rep.">
        <title>Redox cycling of Fe(II) and Fe(III) in magnetite accelerates aceticlastic methanogenesis by Methanosarcina mazei.</title>
        <authorList>
            <person name="Wang H."/>
            <person name="Byrne J.M."/>
            <person name="Liu P."/>
            <person name="Liu J."/>
            <person name="Dong X."/>
            <person name="Lu Y."/>
        </authorList>
    </citation>
    <scope>NUCLEOTIDE SEQUENCE [LARGE SCALE GENOMIC DNA]</scope>
    <source>
        <strain evidence="58">Zm-15</strain>
        <strain evidence="114">zm-15</strain>
    </source>
</reference>
<dbReference type="Proteomes" id="UP000033835">
    <property type="component" value="Unassembled WGS sequence"/>
</dbReference>
<evidence type="ECO:0000313" key="108">
    <source>
        <dbReference type="Proteomes" id="UP000034921"/>
    </source>
</evidence>
<evidence type="ECO:0000313" key="109">
    <source>
        <dbReference type="Proteomes" id="UP000034925"/>
    </source>
</evidence>
<evidence type="ECO:0000313" key="61">
    <source>
        <dbReference type="Proteomes" id="UP000033864"/>
    </source>
</evidence>
<evidence type="ECO:0000313" key="36">
    <source>
        <dbReference type="EMBL" id="KKH33479.1"/>
    </source>
</evidence>
<dbReference type="Proteomes" id="UP000034657">
    <property type="component" value="Unassembled WGS sequence"/>
</dbReference>
<dbReference type="Proteomes" id="UP000033814">
    <property type="component" value="Unassembled WGS sequence"/>
</dbReference>
<evidence type="ECO:0000313" key="17">
    <source>
        <dbReference type="EMBL" id="KKG68466.1"/>
    </source>
</evidence>
<dbReference type="EMBL" id="JJPQ01000047">
    <property type="protein sequence ID" value="KKG84016.1"/>
    <property type="molecule type" value="Genomic_DNA"/>
</dbReference>
<dbReference type="Proteomes" id="UP000034040">
    <property type="component" value="Unassembled WGS sequence"/>
</dbReference>
<evidence type="ECO:0000313" key="40">
    <source>
        <dbReference type="EMBL" id="KKH50004.1"/>
    </source>
</evidence>
<dbReference type="EMBL" id="CP042908">
    <property type="protein sequence ID" value="QIB90081.1"/>
    <property type="molecule type" value="Genomic_DNA"/>
</dbReference>
<dbReference type="GeneID" id="24850141"/>
<dbReference type="Proteomes" id="UP000034188">
    <property type="component" value="Unassembled WGS sequence"/>
</dbReference>
<protein>
    <submittedName>
        <fullName evidence="43">Uncharacterized protein</fullName>
    </submittedName>
</protein>
<evidence type="ECO:0000313" key="37">
    <source>
        <dbReference type="EMBL" id="KKH34584.1"/>
    </source>
</evidence>
<dbReference type="Proteomes" id="UP000034921">
    <property type="component" value="Unassembled WGS sequence"/>
</dbReference>
<dbReference type="EMBL" id="JJQH01000190">
    <property type="protein sequence ID" value="KKH34584.1"/>
    <property type="molecule type" value="Genomic_DNA"/>
</dbReference>
<evidence type="ECO:0000313" key="41">
    <source>
        <dbReference type="EMBL" id="KKH51238.1"/>
    </source>
</evidence>
<evidence type="ECO:0000313" key="65">
    <source>
        <dbReference type="Proteomes" id="UP000033933"/>
    </source>
</evidence>
<dbReference type="RefSeq" id="WP_048036281.1">
    <property type="nucleotide sequence ID" value="NZ_AP019780.1"/>
</dbReference>
<evidence type="ECO:0000313" key="52">
    <source>
        <dbReference type="EMBL" id="KKH90033.1"/>
    </source>
</evidence>
<evidence type="ECO:0000313" key="73">
    <source>
        <dbReference type="Proteomes" id="UP000034142"/>
    </source>
</evidence>
<dbReference type="Proteomes" id="UP000034672">
    <property type="component" value="Unassembled WGS sequence"/>
</dbReference>
<dbReference type="EMBL" id="JJQW01000029">
    <property type="protein sequence ID" value="KKH90033.1"/>
    <property type="molecule type" value="Genomic_DNA"/>
</dbReference>
<evidence type="ECO:0000313" key="87">
    <source>
        <dbReference type="Proteomes" id="UP000034399"/>
    </source>
</evidence>
<dbReference type="EMBL" id="JJRA01000121">
    <property type="protein sequence ID" value="KKI01487.1"/>
    <property type="molecule type" value="Genomic_DNA"/>
</dbReference>
<evidence type="ECO:0000313" key="74">
    <source>
        <dbReference type="Proteomes" id="UP000034151"/>
    </source>
</evidence>
<evidence type="ECO:0000313" key="1">
    <source>
        <dbReference type="EMBL" id="KKG01438.1"/>
    </source>
</evidence>
<evidence type="ECO:0000313" key="92">
    <source>
        <dbReference type="Proteomes" id="UP000034547"/>
    </source>
</evidence>
<evidence type="ECO:0000313" key="81">
    <source>
        <dbReference type="Proteomes" id="UP000034253"/>
    </source>
</evidence>
<dbReference type="Proteomes" id="UP000034074">
    <property type="component" value="Unassembled WGS sequence"/>
</dbReference>
<dbReference type="Proteomes" id="UP000033864">
    <property type="component" value="Unassembled WGS sequence"/>
</dbReference>
<evidence type="ECO:0000313" key="93">
    <source>
        <dbReference type="Proteomes" id="UP000034566"/>
    </source>
</evidence>
<dbReference type="Proteomes" id="UP000034450">
    <property type="component" value="Unassembled WGS sequence"/>
</dbReference>
<dbReference type="Proteomes" id="UP000034566">
    <property type="component" value="Unassembled WGS sequence"/>
</dbReference>
<dbReference type="EMBL" id="JJPZ01000007">
    <property type="protein sequence ID" value="KKH15002.1"/>
    <property type="molecule type" value="Genomic_DNA"/>
</dbReference>
<evidence type="ECO:0000313" key="79">
    <source>
        <dbReference type="Proteomes" id="UP000034232"/>
    </source>
</evidence>
<dbReference type="EMBL" id="JJPJ01000074">
    <property type="protein sequence ID" value="KKG61957.1"/>
    <property type="molecule type" value="Genomic_DNA"/>
</dbReference>
<dbReference type="Proteomes" id="UP000034021">
    <property type="component" value="Unassembled WGS sequence"/>
</dbReference>
<dbReference type="PATRIC" id="fig|2209.39.peg.2435"/>
<dbReference type="Proteomes" id="UP000034399">
    <property type="component" value="Unassembled WGS sequence"/>
</dbReference>
<dbReference type="Proteomes" id="UP000034468">
    <property type="component" value="Unassembled WGS sequence"/>
</dbReference>
<dbReference type="EMBL" id="JJPY01000067">
    <property type="protein sequence ID" value="KKH08602.1"/>
    <property type="molecule type" value="Genomic_DNA"/>
</dbReference>
<dbReference type="EMBL" id="JJQD01000024">
    <property type="protein sequence ID" value="KKH32326.1"/>
    <property type="molecule type" value="Genomic_DNA"/>
</dbReference>
<evidence type="ECO:0000313" key="85">
    <source>
        <dbReference type="Proteomes" id="UP000034338"/>
    </source>
</evidence>
<evidence type="ECO:0000313" key="16">
    <source>
        <dbReference type="EMBL" id="KKG65700.1"/>
    </source>
</evidence>
<evidence type="ECO:0000313" key="4">
    <source>
        <dbReference type="EMBL" id="KKG18971.1"/>
    </source>
</evidence>
<evidence type="ECO:0000313" key="7">
    <source>
        <dbReference type="EMBL" id="KKG32635.1"/>
    </source>
</evidence>
<evidence type="ECO:0000313" key="45">
    <source>
        <dbReference type="EMBL" id="KKH66168.1"/>
    </source>
</evidence>
<dbReference type="EMBL" id="JJQI01000026">
    <property type="protein sequence ID" value="KKH41840.1"/>
    <property type="molecule type" value="Genomic_DNA"/>
</dbReference>
<evidence type="ECO:0000313" key="106">
    <source>
        <dbReference type="Proteomes" id="UP000034842"/>
    </source>
</evidence>
<evidence type="ECO:0000313" key="80">
    <source>
        <dbReference type="Proteomes" id="UP000034243"/>
    </source>
</evidence>
<evidence type="ECO:0000313" key="63">
    <source>
        <dbReference type="Proteomes" id="UP000033885"/>
    </source>
</evidence>
<dbReference type="EMBL" id="JJQC01000166">
    <property type="protein sequence ID" value="KKH15850.1"/>
    <property type="molecule type" value="Genomic_DNA"/>
</dbReference>
<dbReference type="EMBL" id="JJQP01000160">
    <property type="protein sequence ID" value="KKH65624.1"/>
    <property type="molecule type" value="Genomic_DNA"/>
</dbReference>
<dbReference type="EMBL" id="JJPR01000022">
    <property type="protein sequence ID" value="KKG89811.1"/>
    <property type="molecule type" value="Genomic_DNA"/>
</dbReference>
<dbReference type="EMBL" id="JJQU01000138">
    <property type="protein sequence ID" value="KKH84638.1"/>
    <property type="molecule type" value="Genomic_DNA"/>
</dbReference>
<dbReference type="EMBL" id="JJPU01000168">
    <property type="protein sequence ID" value="KKG93287.1"/>
    <property type="molecule type" value="Genomic_DNA"/>
</dbReference>
<dbReference type="EMBL" id="JJPO01000149">
    <property type="protein sequence ID" value="KKG69462.1"/>
    <property type="molecule type" value="Genomic_DNA"/>
</dbReference>
<dbReference type="EMBL" id="JJPA01000250">
    <property type="protein sequence ID" value="KKG26719.1"/>
    <property type="molecule type" value="Genomic_DNA"/>
</dbReference>
<dbReference type="EMBL" id="JJPP01000015">
    <property type="protein sequence ID" value="KKG83513.1"/>
    <property type="molecule type" value="Genomic_DNA"/>
</dbReference>
<dbReference type="Proteomes" id="UP000034820">
    <property type="component" value="Unassembled WGS sequence"/>
</dbReference>
<evidence type="ECO:0000313" key="15">
    <source>
        <dbReference type="EMBL" id="KKG61957.1"/>
    </source>
</evidence>
<dbReference type="EMBL" id="JJQT01000044">
    <property type="protein sequence ID" value="KKH81603.1"/>
    <property type="molecule type" value="Genomic_DNA"/>
</dbReference>
<dbReference type="EMBL" id="JJQO01000088">
    <property type="protein sequence ID" value="KKH67015.1"/>
    <property type="molecule type" value="Genomic_DNA"/>
</dbReference>
<evidence type="ECO:0000313" key="2">
    <source>
        <dbReference type="EMBL" id="KKG02558.1"/>
    </source>
</evidence>
<dbReference type="EMBL" id="JJQA01000076">
    <property type="protein sequence ID" value="KKH16264.1"/>
    <property type="molecule type" value="Genomic_DNA"/>
</dbReference>
<evidence type="ECO:0000313" key="8">
    <source>
        <dbReference type="EMBL" id="KKG42206.1"/>
    </source>
</evidence>
<evidence type="ECO:0000313" key="103">
    <source>
        <dbReference type="Proteomes" id="UP000034758"/>
    </source>
</evidence>
<dbReference type="Proteomes" id="UP000034733">
    <property type="component" value="Unassembled WGS sequence"/>
</dbReference>
<evidence type="ECO:0000313" key="104">
    <source>
        <dbReference type="Proteomes" id="UP000034817"/>
    </source>
</evidence>
<dbReference type="EMBL" id="JJPH01000039">
    <property type="protein sequence ID" value="KKG54339.1"/>
    <property type="molecule type" value="Genomic_DNA"/>
</dbReference>
<dbReference type="EMBL" id="JJPD01000080">
    <property type="protein sequence ID" value="KKG42206.1"/>
    <property type="molecule type" value="Genomic_DNA"/>
</dbReference>
<dbReference type="Proteomes" id="UP000034253">
    <property type="component" value="Unassembled WGS sequence"/>
</dbReference>
<dbReference type="Proteomes" id="UP000033889">
    <property type="component" value="Unassembled WGS sequence"/>
</dbReference>
<evidence type="ECO:0000313" key="44">
    <source>
        <dbReference type="EMBL" id="KKH65624.1"/>
    </source>
</evidence>
<evidence type="ECO:0000313" key="78">
    <source>
        <dbReference type="Proteomes" id="UP000034227"/>
    </source>
</evidence>
<evidence type="ECO:0000313" key="23">
    <source>
        <dbReference type="EMBL" id="KKG89811.1"/>
    </source>
</evidence>
<dbReference type="EMBL" id="JJQF01000032">
    <property type="protein sequence ID" value="KKH33479.1"/>
    <property type="molecule type" value="Genomic_DNA"/>
</dbReference>
<evidence type="ECO:0000313" key="11">
    <source>
        <dbReference type="EMBL" id="KKG54339.1"/>
    </source>
</evidence>
<evidence type="ECO:0000313" key="110">
    <source>
        <dbReference type="Proteomes" id="UP000034937"/>
    </source>
</evidence>
<dbReference type="EMBL" id="JJPB01000133">
    <property type="protein sequence ID" value="KKG28260.1"/>
    <property type="molecule type" value="Genomic_DNA"/>
</dbReference>
<dbReference type="Proteomes" id="UP000034387">
    <property type="component" value="Unassembled WGS sequence"/>
</dbReference>
<evidence type="ECO:0000313" key="42">
    <source>
        <dbReference type="EMBL" id="KKH54395.1"/>
    </source>
</evidence>
<dbReference type="Proteomes" id="UP000034925">
    <property type="component" value="Unassembled WGS sequence"/>
</dbReference>
<dbReference type="Proteomes" id="UP000034424">
    <property type="component" value="Unassembled WGS sequence"/>
</dbReference>
<evidence type="ECO:0000313" key="66">
    <source>
        <dbReference type="Proteomes" id="UP000033987"/>
    </source>
</evidence>
<dbReference type="EMBL" id="JJQS01000061">
    <property type="protein sequence ID" value="KKH75560.1"/>
    <property type="molecule type" value="Genomic_DNA"/>
</dbReference>
<dbReference type="EMBL" id="CP029709">
    <property type="protein sequence ID" value="QCR17517.1"/>
    <property type="molecule type" value="Genomic_DNA"/>
</dbReference>
<dbReference type="EMBL" id="JJQJ01000087">
    <property type="protein sequence ID" value="KKH50004.1"/>
    <property type="molecule type" value="Genomic_DNA"/>
</dbReference>
<evidence type="ECO:0000313" key="49">
    <source>
        <dbReference type="EMBL" id="KKH81603.1"/>
    </source>
</evidence>
<evidence type="ECO:0000313" key="111">
    <source>
        <dbReference type="Proteomes" id="UP000034944"/>
    </source>
</evidence>
<dbReference type="Proteomes" id="UP000034259">
    <property type="component" value="Unassembled WGS sequence"/>
</dbReference>
<evidence type="ECO:0000313" key="56">
    <source>
        <dbReference type="EMBL" id="KKI03342.1"/>
    </source>
</evidence>
<accession>A0A0F8PW13</accession>
<dbReference type="EMBL" id="JJPI01000012">
    <property type="protein sequence ID" value="KKG58141.1"/>
    <property type="molecule type" value="Genomic_DNA"/>
</dbReference>
<dbReference type="Proteomes" id="UP000034842">
    <property type="component" value="Unassembled WGS sequence"/>
</dbReference>
<dbReference type="EMBL" id="JJQE01000081">
    <property type="protein sequence ID" value="KKH28926.1"/>
    <property type="molecule type" value="Genomic_DNA"/>
</dbReference>
<evidence type="ECO:0000313" key="105">
    <source>
        <dbReference type="Proteomes" id="UP000034820"/>
    </source>
</evidence>
<evidence type="ECO:0000313" key="26">
    <source>
        <dbReference type="EMBL" id="KKH00793.1"/>
    </source>
</evidence>
<evidence type="ECO:0000313" key="96">
    <source>
        <dbReference type="Proteomes" id="UP000034597"/>
    </source>
</evidence>
<sequence>MTMNAVQLIEANTYNVSDPKKENVIMYTRKGPNGVPAVLTIEFPDCKKIFKGEEITESEVQELDMVTVDLSKHQPGASLVCLSLLIPTVYLENPQKAEPVTTFCIKTTRKPGSIGPEYHIGQDDSYEITELNGEATLLLK</sequence>
<dbReference type="Proteomes" id="UP000034950">
    <property type="component" value="Unassembled WGS sequence"/>
</dbReference>
<evidence type="ECO:0000313" key="72">
    <source>
        <dbReference type="Proteomes" id="UP000034074"/>
    </source>
</evidence>
<dbReference type="Proteomes" id="UP000034338">
    <property type="component" value="Unassembled WGS sequence"/>
</dbReference>
<evidence type="ECO:0000313" key="39">
    <source>
        <dbReference type="EMBL" id="KKH41840.1"/>
    </source>
</evidence>
<dbReference type="EMBL" id="JJPN01000156">
    <property type="protein sequence ID" value="KKG68466.1"/>
    <property type="molecule type" value="Genomic_DNA"/>
</dbReference>
<dbReference type="EMBL" id="JJPF01000044">
    <property type="protein sequence ID" value="KKG44464.1"/>
    <property type="molecule type" value="Genomic_DNA"/>
</dbReference>
<dbReference type="Proteomes" id="UP000034547">
    <property type="component" value="Unassembled WGS sequence"/>
</dbReference>
<dbReference type="Proteomes" id="UP000034692">
    <property type="component" value="Unassembled WGS sequence"/>
</dbReference>
<evidence type="ECO:0000313" key="77">
    <source>
        <dbReference type="Proteomes" id="UP000034195"/>
    </source>
</evidence>
<dbReference type="Proteomes" id="UP000034232">
    <property type="component" value="Unassembled WGS sequence"/>
</dbReference>
<dbReference type="EMBL" id="JJQQ01000104">
    <property type="protein sequence ID" value="KKH66168.1"/>
    <property type="molecule type" value="Genomic_DNA"/>
</dbReference>
<evidence type="ECO:0000313" key="58">
    <source>
        <dbReference type="EMBL" id="QIB90081.1"/>
    </source>
</evidence>
<evidence type="ECO:0000313" key="30">
    <source>
        <dbReference type="EMBL" id="KKH15002.1"/>
    </source>
</evidence>
<evidence type="ECO:0000313" key="12">
    <source>
        <dbReference type="EMBL" id="KKG56649.1"/>
    </source>
</evidence>
<dbReference type="Proteomes" id="UP000034142">
    <property type="component" value="Unassembled WGS sequence"/>
</dbReference>
<dbReference type="EMBL" id="JJPW01000053">
    <property type="protein sequence ID" value="KKH00919.1"/>
    <property type="molecule type" value="Genomic_DNA"/>
</dbReference>
<evidence type="ECO:0000313" key="69">
    <source>
        <dbReference type="Proteomes" id="UP000034040"/>
    </source>
</evidence>
<evidence type="ECO:0000313" key="48">
    <source>
        <dbReference type="EMBL" id="KKH75560.1"/>
    </source>
</evidence>
<evidence type="ECO:0000313" key="113">
    <source>
        <dbReference type="Proteomes" id="UP000300067"/>
    </source>
</evidence>
<evidence type="ECO:0000313" key="101">
    <source>
        <dbReference type="Proteomes" id="UP000034692"/>
    </source>
</evidence>
<dbReference type="Proteomes" id="UP000034243">
    <property type="component" value="Unassembled WGS sequence"/>
</dbReference>
<evidence type="ECO:0000313" key="18">
    <source>
        <dbReference type="EMBL" id="KKG69462.1"/>
    </source>
</evidence>
<evidence type="ECO:0000313" key="95">
    <source>
        <dbReference type="Proteomes" id="UP000034578"/>
    </source>
</evidence>
<proteinExistence type="predicted"/>
<dbReference type="Proteomes" id="UP000034151">
    <property type="component" value="Unassembled WGS sequence"/>
</dbReference>
<dbReference type="EMBL" id="JJQN01000132">
    <property type="protein sequence ID" value="KKH57535.1"/>
    <property type="molecule type" value="Genomic_DNA"/>
</dbReference>
<organism evidence="43 90">
    <name type="scientific">Methanosarcina mazei</name>
    <name type="common">Methanosarcina frisia</name>
    <dbReference type="NCBI Taxonomy" id="2209"/>
    <lineage>
        <taxon>Archaea</taxon>
        <taxon>Methanobacteriati</taxon>
        <taxon>Methanobacteriota</taxon>
        <taxon>Stenosarchaea group</taxon>
        <taxon>Methanomicrobia</taxon>
        <taxon>Methanosarcinales</taxon>
        <taxon>Methanosarcinaceae</taxon>
        <taxon>Methanosarcina</taxon>
    </lineage>
</organism>
<dbReference type="Proteomes" id="UP000034937">
    <property type="component" value="Unassembled WGS sequence"/>
</dbReference>
<evidence type="ECO:0000313" key="13">
    <source>
        <dbReference type="EMBL" id="KKG58141.1"/>
    </source>
</evidence>
<evidence type="ECO:0000313" key="71">
    <source>
        <dbReference type="Proteomes" id="UP000034064"/>
    </source>
</evidence>
<dbReference type="EMBL" id="JJOU01000020">
    <property type="protein sequence ID" value="KKG18971.1"/>
    <property type="molecule type" value="Genomic_DNA"/>
</dbReference>
<dbReference type="EMBL" id="JJPM01000180">
    <property type="protein sequence ID" value="KKG74002.1"/>
    <property type="molecule type" value="Genomic_DNA"/>
</dbReference>
<dbReference type="Proteomes" id="UP000034279">
    <property type="component" value="Unassembled WGS sequence"/>
</dbReference>
<evidence type="ECO:0000313" key="38">
    <source>
        <dbReference type="EMBL" id="KKH39996.1"/>
    </source>
</evidence>
<evidence type="ECO:0000313" key="70">
    <source>
        <dbReference type="Proteomes" id="UP000034047"/>
    </source>
</evidence>
<evidence type="ECO:0000313" key="20">
    <source>
        <dbReference type="EMBL" id="KKG83513.1"/>
    </source>
</evidence>
<dbReference type="EMBL" id="JJQX01000094">
    <property type="protein sequence ID" value="KKH95907.1"/>
    <property type="molecule type" value="Genomic_DNA"/>
</dbReference>
<dbReference type="Proteomes" id="UP000033987">
    <property type="component" value="Unassembled WGS sequence"/>
</dbReference>
<dbReference type="Proteomes" id="UP000033885">
    <property type="component" value="Unassembled WGS sequence"/>
</dbReference>
<dbReference type="Proteomes" id="UP000034758">
    <property type="component" value="Unassembled WGS sequence"/>
</dbReference>
<evidence type="ECO:0000313" key="99">
    <source>
        <dbReference type="Proteomes" id="UP000034668"/>
    </source>
</evidence>
<evidence type="ECO:0000313" key="55">
    <source>
        <dbReference type="EMBL" id="KKI01487.1"/>
    </source>
</evidence>
<evidence type="ECO:0000313" key="21">
    <source>
        <dbReference type="EMBL" id="KKG84016.1"/>
    </source>
</evidence>
<evidence type="ECO:0000313" key="64">
    <source>
        <dbReference type="Proteomes" id="UP000033889"/>
    </source>
</evidence>
<evidence type="ECO:0000313" key="29">
    <source>
        <dbReference type="EMBL" id="KKH08602.1"/>
    </source>
</evidence>
<evidence type="ECO:0000313" key="112">
    <source>
        <dbReference type="Proteomes" id="UP000034950"/>
    </source>
</evidence>
<dbReference type="AlphaFoldDB" id="A0A0F8PW13"/>
<dbReference type="EMBL" id="JJQM01000170">
    <property type="protein sequence ID" value="KKH51238.1"/>
    <property type="molecule type" value="Genomic_DNA"/>
</dbReference>
<evidence type="ECO:0000313" key="67">
    <source>
        <dbReference type="Proteomes" id="UP000034001"/>
    </source>
</evidence>
<evidence type="ECO:0000313" key="28">
    <source>
        <dbReference type="EMBL" id="KKH04933.1"/>
    </source>
</evidence>
<evidence type="ECO:0000313" key="10">
    <source>
        <dbReference type="EMBL" id="KKG44464.1"/>
    </source>
</evidence>
<dbReference type="EMBL" id="JJPE01000094">
    <property type="protein sequence ID" value="KKG43569.1"/>
    <property type="molecule type" value="Genomic_DNA"/>
</dbReference>
<evidence type="ECO:0000313" key="107">
    <source>
        <dbReference type="Proteomes" id="UP000034872"/>
    </source>
</evidence>
<dbReference type="Proteomes" id="UP000300067">
    <property type="component" value="Chromosome"/>
</dbReference>
<dbReference type="EMBL" id="JJRB01000084">
    <property type="protein sequence ID" value="KKI03342.1"/>
    <property type="molecule type" value="Genomic_DNA"/>
</dbReference>
<dbReference type="Proteomes" id="UP000034064">
    <property type="component" value="Unassembled WGS sequence"/>
</dbReference>
<evidence type="ECO:0000313" key="97">
    <source>
        <dbReference type="Proteomes" id="UP000034657"/>
    </source>
</evidence>
<dbReference type="Proteomes" id="UP000034195">
    <property type="component" value="Unassembled WGS sequence"/>
</dbReference>
<dbReference type="EMBL" id="JJQK01000054">
    <property type="protein sequence ID" value="KKH54395.1"/>
    <property type="molecule type" value="Genomic_DNA"/>
</dbReference>
<dbReference type="EMBL" id="JJQG01000062">
    <property type="protein sequence ID" value="KKH39996.1"/>
    <property type="molecule type" value="Genomic_DNA"/>
</dbReference>
<evidence type="ECO:0000313" key="53">
    <source>
        <dbReference type="EMBL" id="KKH94513.1"/>
    </source>
</evidence>
<dbReference type="Proteomes" id="UP000034668">
    <property type="component" value="Unassembled WGS sequence"/>
</dbReference>
<evidence type="ECO:0000313" key="91">
    <source>
        <dbReference type="Proteomes" id="UP000034468"/>
    </source>
</evidence>
<evidence type="ECO:0000313" key="62">
    <source>
        <dbReference type="Proteomes" id="UP000033878"/>
    </source>
</evidence>
<dbReference type="Proteomes" id="UP000034597">
    <property type="component" value="Unassembled WGS sequence"/>
</dbReference>
<dbReference type="Proteomes" id="UP000033878">
    <property type="component" value="Unassembled WGS sequence"/>
</dbReference>
<evidence type="ECO:0000313" key="46">
    <source>
        <dbReference type="EMBL" id="KKH67015.1"/>
    </source>
</evidence>
<evidence type="ECO:0000313" key="75">
    <source>
        <dbReference type="Proteomes" id="UP000034152"/>
    </source>
</evidence>
<evidence type="ECO:0000313" key="31">
    <source>
        <dbReference type="EMBL" id="KKH15850.1"/>
    </source>
</evidence>
<evidence type="ECO:0000313" key="89">
    <source>
        <dbReference type="Proteomes" id="UP000034424"/>
    </source>
</evidence>
<dbReference type="EMBL" id="JJQR01000097">
    <property type="protein sequence ID" value="KKH74210.1"/>
    <property type="molecule type" value="Genomic_DNA"/>
</dbReference>
<evidence type="ECO:0000313" key="24">
    <source>
        <dbReference type="EMBL" id="KKG91341.1"/>
    </source>
</evidence>
<dbReference type="Proteomes" id="UP000034227">
    <property type="component" value="Unassembled WGS sequence"/>
</dbReference>
<evidence type="ECO:0000313" key="35">
    <source>
        <dbReference type="EMBL" id="KKH32326.1"/>
    </source>
</evidence>
<evidence type="ECO:0000313" key="27">
    <source>
        <dbReference type="EMBL" id="KKH00919.1"/>
    </source>
</evidence>
<keyword evidence="95" id="KW-1185">Reference proteome</keyword>
<dbReference type="EMBL" id="JJPV01000051">
    <property type="protein sequence ID" value="KKH00793.1"/>
    <property type="molecule type" value="Genomic_DNA"/>
</dbReference>
<evidence type="ECO:0000313" key="94">
    <source>
        <dbReference type="Proteomes" id="UP000034577"/>
    </source>
</evidence>
<dbReference type="Proteomes" id="UP000034817">
    <property type="component" value="Unassembled WGS sequence"/>
</dbReference>
<dbReference type="EMBL" id="JJPX01000172">
    <property type="protein sequence ID" value="KKH04933.1"/>
    <property type="molecule type" value="Genomic_DNA"/>
</dbReference>
<dbReference type="EMBL" id="JJOT01000022">
    <property type="protein sequence ID" value="KKG05198.1"/>
    <property type="molecule type" value="Genomic_DNA"/>
</dbReference>
<evidence type="ECO:0000313" key="60">
    <source>
        <dbReference type="Proteomes" id="UP000033835"/>
    </source>
</evidence>
<evidence type="ECO:0000313" key="33">
    <source>
        <dbReference type="EMBL" id="KKH21840.1"/>
    </source>
</evidence>
<dbReference type="Proteomes" id="UP000034152">
    <property type="component" value="Unassembled WGS sequence"/>
</dbReference>
<evidence type="ECO:0000313" key="88">
    <source>
        <dbReference type="Proteomes" id="UP000034409"/>
    </source>
</evidence>
<name>A0A0F8PW13_METMZ</name>
<dbReference type="EMBL" id="JJPS01000117">
    <property type="protein sequence ID" value="KKG89619.1"/>
    <property type="molecule type" value="Genomic_DNA"/>
</dbReference>
<dbReference type="Proteomes" id="UP000034944">
    <property type="component" value="Unassembled WGS sequence"/>
</dbReference>
<dbReference type="EMBL" id="JJPG01000004">
    <property type="protein sequence ID" value="KKG56649.1"/>
    <property type="molecule type" value="Genomic_DNA"/>
</dbReference>
<dbReference type="Proteomes" id="UP000034577">
    <property type="component" value="Unassembled WGS sequence"/>
</dbReference>
<evidence type="ECO:0000313" key="3">
    <source>
        <dbReference type="EMBL" id="KKG05198.1"/>
    </source>
</evidence>
<dbReference type="EMBL" id="JJPL01000130">
    <property type="protein sequence ID" value="KKG61059.1"/>
    <property type="molecule type" value="Genomic_DNA"/>
</dbReference>
<dbReference type="EMBL" id="JJPC01000117">
    <property type="protein sequence ID" value="KKG32635.1"/>
    <property type="molecule type" value="Genomic_DNA"/>
</dbReference>
<evidence type="ECO:0000313" key="100">
    <source>
        <dbReference type="Proteomes" id="UP000034672"/>
    </source>
</evidence>
<dbReference type="Proteomes" id="UP000034001">
    <property type="component" value="Unassembled WGS sequence"/>
</dbReference>
<evidence type="ECO:0000313" key="68">
    <source>
        <dbReference type="Proteomes" id="UP000034021"/>
    </source>
</evidence>
<evidence type="ECO:0000313" key="34">
    <source>
        <dbReference type="EMBL" id="KKH28926.1"/>
    </source>
</evidence>
<dbReference type="Proteomes" id="UP000034872">
    <property type="component" value="Unassembled WGS sequence"/>
</dbReference>
<evidence type="ECO:0000313" key="5">
    <source>
        <dbReference type="EMBL" id="KKG26719.1"/>
    </source>
</evidence>
<dbReference type="Proteomes" id="UP000034298">
    <property type="component" value="Unassembled WGS sequence"/>
</dbReference>
<dbReference type="Proteomes" id="UP000034667">
    <property type="component" value="Unassembled WGS sequence"/>
</dbReference>
<evidence type="ECO:0000313" key="14">
    <source>
        <dbReference type="EMBL" id="KKG61059.1"/>
    </source>
</evidence>
<evidence type="ECO:0000313" key="90">
    <source>
        <dbReference type="Proteomes" id="UP000034450"/>
    </source>
</evidence>
<dbReference type="EMBL" id="JJQZ01000111">
    <property type="protein sequence ID" value="KKH94513.1"/>
    <property type="molecule type" value="Genomic_DNA"/>
</dbReference>
<evidence type="ECO:0000313" key="76">
    <source>
        <dbReference type="Proteomes" id="UP000034188"/>
    </source>
</evidence>
<evidence type="ECO:0000313" key="83">
    <source>
        <dbReference type="Proteomes" id="UP000034279"/>
    </source>
</evidence>
<reference evidence="57 113" key="2">
    <citation type="submission" date="2018-05" db="EMBL/GenBank/DDBJ databases">
        <title>Methanosarcina gilichinskyana sp. nov., a novel methanogenic archaeon isolated from Holocene permafrost, North East Russia.</title>
        <authorList>
            <person name="Oshurkova V."/>
            <person name="Meer M."/>
            <person name="Bochkareva O."/>
            <person name="Shcherbakova V."/>
        </authorList>
    </citation>
    <scope>NUCLEOTIDE SEQUENCE [LARGE SCALE GENOMIC DNA]</scope>
    <source>
        <strain evidence="57 113">JL01</strain>
    </source>
</reference>
<evidence type="ECO:0000313" key="51">
    <source>
        <dbReference type="EMBL" id="KKH84638.1"/>
    </source>
</evidence>
<dbReference type="EMBL" id="JJOR01000130">
    <property type="protein sequence ID" value="KKG01438.1"/>
    <property type="molecule type" value="Genomic_DNA"/>
</dbReference>
<evidence type="ECO:0000313" key="57">
    <source>
        <dbReference type="EMBL" id="QCR17517.1"/>
    </source>
</evidence>
<dbReference type="Proteomes" id="UP000467371">
    <property type="component" value="Chromosome"/>
</dbReference>
<evidence type="ECO:0000313" key="19">
    <source>
        <dbReference type="EMBL" id="KKG74002.1"/>
    </source>
</evidence>
<evidence type="ECO:0000313" key="102">
    <source>
        <dbReference type="Proteomes" id="UP000034733"/>
    </source>
</evidence>
<dbReference type="Proteomes" id="UP000034578">
    <property type="component" value="Unassembled WGS sequence"/>
</dbReference>
<evidence type="ECO:0000313" key="98">
    <source>
        <dbReference type="Proteomes" id="UP000034667"/>
    </source>
</evidence>
<evidence type="ECO:0000313" key="82">
    <source>
        <dbReference type="Proteomes" id="UP000034259"/>
    </source>
</evidence>
<dbReference type="Proteomes" id="UP000033933">
    <property type="component" value="Unassembled WGS sequence"/>
</dbReference>
<evidence type="ECO:0000313" key="54">
    <source>
        <dbReference type="EMBL" id="KKH95907.1"/>
    </source>
</evidence>
<evidence type="ECO:0000313" key="32">
    <source>
        <dbReference type="EMBL" id="KKH16264.1"/>
    </source>
</evidence>
<evidence type="ECO:0000313" key="43">
    <source>
        <dbReference type="EMBL" id="KKH57535.1"/>
    </source>
</evidence>
<evidence type="ECO:0000313" key="6">
    <source>
        <dbReference type="EMBL" id="KKG28260.1"/>
    </source>
</evidence>
<dbReference type="EMBL" id="JJPT01000078">
    <property type="protein sequence ID" value="KKG91341.1"/>
    <property type="molecule type" value="Genomic_DNA"/>
</dbReference>
<dbReference type="Proteomes" id="UP000034047">
    <property type="component" value="Unassembled WGS sequence"/>
</dbReference>
<evidence type="ECO:0000313" key="84">
    <source>
        <dbReference type="Proteomes" id="UP000034298"/>
    </source>
</evidence>
<evidence type="ECO:0000313" key="22">
    <source>
        <dbReference type="EMBL" id="KKG89619.1"/>
    </source>
</evidence>
<dbReference type="EMBL" id="JJOS01000066">
    <property type="protein sequence ID" value="KKG02558.1"/>
    <property type="molecule type" value="Genomic_DNA"/>
</dbReference>
<evidence type="ECO:0000313" key="9">
    <source>
        <dbReference type="EMBL" id="KKG43569.1"/>
    </source>
</evidence>
<gene>
    <name evidence="57" type="ORF">DKM28_17240</name>
    <name evidence="7" type="ORF">DU30_02545</name>
    <name evidence="1" type="ORF">DU31_02520</name>
    <name evidence="13" type="ORF">DU33_14710</name>
    <name evidence="4" type="ORF">DU34_10540</name>
    <name evidence="8" type="ORF">DU35_10690</name>
    <name evidence="11" type="ORF">DU36_10725</name>
    <name evidence="36" type="ORF">DU37_09100</name>
    <name evidence="12" type="ORF">DU38_15730</name>
    <name evidence="10" type="ORF">DU39_11040</name>
    <name evidence="3" type="ORF">DU40_05600</name>
    <name evidence="9" type="ORF">DU41_11190</name>
    <name evidence="28" type="ORF">DU42_15190</name>
    <name evidence="19" type="ORF">DU43_14350</name>
    <name evidence="32" type="ORF">DU44_18835</name>
    <name evidence="16" type="ORF">DU45_10645</name>
    <name evidence="17" type="ORF">DU46_17080</name>
    <name evidence="2" type="ORF">DU47_03735</name>
    <name evidence="33" type="ORF">DU48_12900</name>
    <name evidence="6" type="ORF">DU49_11155</name>
    <name evidence="37" type="ORF">DU50_03740</name>
    <name evidence="29" type="ORF">DU51_11790</name>
    <name evidence="5" type="ORF">DU52_16770</name>
    <name evidence="38" type="ORF">DU54_02115</name>
    <name evidence="20" type="ORF">DU55_11180</name>
    <name evidence="27" type="ORF">DU56_14350</name>
    <name evidence="23" type="ORF">DU57_15270</name>
    <name evidence="35" type="ORF">DU58_08050</name>
    <name evidence="22" type="ORF">DU59_11710</name>
    <name evidence="34" type="ORF">DU60_10985</name>
    <name evidence="21" type="ORF">DU61_14445</name>
    <name evidence="30" type="ORF">DU62_09105</name>
    <name evidence="18" type="ORF">DU63_11050</name>
    <name evidence="15" type="ORF">DU64_04645</name>
    <name evidence="31" type="ORF">DU65_18610</name>
    <name evidence="25" type="ORF">DU66_11230</name>
    <name evidence="14" type="ORF">DU67_15820</name>
    <name evidence="26" type="ORF">DU68_07430</name>
    <name evidence="24" type="ORF">DU69_01110</name>
    <name evidence="39" type="ORF">DU71_05670</name>
    <name evidence="42" type="ORF">DU72_13315</name>
    <name evidence="44" type="ORF">DU73_03430</name>
    <name evidence="43" type="ORF">DU74_08810</name>
    <name evidence="46" type="ORF">DU75_01835</name>
    <name evidence="41" type="ORF">DU76_03100</name>
    <name evidence="48" type="ORF">DU77_02030</name>
    <name evidence="49" type="ORF">DU78_00515</name>
    <name evidence="54" type="ORF">DU79_13705</name>
    <name evidence="51" type="ORF">DU80_10205</name>
    <name evidence="55" type="ORF">DU81_01175</name>
    <name evidence="50" type="ORF">DU82_08130</name>
    <name evidence="56" type="ORF">DU83_13550</name>
    <name evidence="53" type="ORF">DU84_01985</name>
    <name evidence="40" type="ORF">DU85_19215</name>
    <name evidence="47" type="ORF">DU86_05020</name>
    <name evidence="45" type="ORF">DU87_12230</name>
    <name evidence="52" type="ORF">DU88_10005</name>
    <name evidence="58" type="ORF">FQU78_02580</name>
</gene>
<dbReference type="EMBL" id="JJPK01000008">
    <property type="protein sequence ID" value="KKG65700.1"/>
    <property type="molecule type" value="Genomic_DNA"/>
</dbReference>
<evidence type="ECO:0000313" key="50">
    <source>
        <dbReference type="EMBL" id="KKH81851.1"/>
    </source>
</evidence>
<reference evidence="59 60" key="1">
    <citation type="journal article" date="2015" name="ISME J.">
        <title>Genomic and phenotypic differentiation among Methanosarcina mazei populations from Columbia River sediment.</title>
        <authorList>
            <person name="Youngblut N.D."/>
            <person name="Wirth J.S."/>
            <person name="Henriksen J.R."/>
            <person name="Smith M."/>
            <person name="Simon H."/>
            <person name="Metcalf W.W."/>
            <person name="Whitaker R.J."/>
        </authorList>
    </citation>
    <scope>NUCLEOTIDE SEQUENCE [LARGE SCALE GENOMIC DNA]</scope>
    <source>
        <strain evidence="32 71">1.F.A.1A.3</strain>
        <strain evidence="33 102">1.F.A.1B.3</strain>
        <strain evidence="31 66">1.F.A.1B.4</strain>
        <strain evidence="35 78">1.F.A.2.8</strain>
        <strain evidence="34 108">1.F.M.0.5</strain>
        <strain evidence="36 85">1.H.A.0.1</strain>
        <strain evidence="38 103">1.H.A.1A.1</strain>
        <strain evidence="37 68">1.H.A.1A.3</strain>
        <strain evidence="39 100">1.H.A.1A.4</strain>
        <strain evidence="40 61">1.H.A.1A.6</strain>
        <strain evidence="42 82">1.H.A.2.1</strain>
        <strain evidence="41 79">1.H.A.2.3</strain>
        <strain evidence="43 90">1.H.A.2.6</strain>
        <strain evidence="46 101">1.H.A.2.7</strain>
        <strain evidence="44">1.H.A.2.8</strain>
        <strain evidence="45 65">1.H.M.0.1</strain>
        <strain evidence="47 109">1.H.M.1A.1</strain>
        <strain evidence="48 69">1.H.M.1A.2</strain>
        <strain evidence="49 106">1.H.M.1A.3</strain>
        <strain evidence="51 75">1.H.M.2.1</strain>
        <strain evidence="50 59">1.H.M.2.2</strain>
        <strain evidence="52 110">1.H.M.2.3</strain>
        <strain evidence="54 99">1.H.M.2.4</strain>
        <strain evidence="53 107">1.H.T.2.1</strain>
        <strain evidence="55 63">1.H.T.2.3</strain>
        <strain evidence="56 92">1.H.T.2.5</strain>
        <strain evidence="1 73">2.F.A.2.3</strain>
        <strain evidence="2 95">2.F.A.2.4</strain>
        <strain evidence="3 96">2.F.T.0.2</strain>
        <strain evidence="4 70">2.F.T.2.6</strain>
        <strain evidence="5 87">3.F.A.1A.1</strain>
        <strain evidence="6 62">3.F.A.1A.3</strain>
        <strain evidence="7 84">3.F.A.1B.1</strain>
        <strain evidence="8 94">3.F.A.2.12</strain>
        <strain evidence="9 98">3.F.A.2.3</strain>
        <strain evidence="10 74">3.F.A.2.5</strain>
        <strain evidence="12 77">3.F.A.2.6</strain>
        <strain evidence="11 80">3.F.A.2.7</strain>
        <strain evidence="13 76">3.F.T.1A.1</strain>
        <strain evidence="15 83">3.F.T.1A.2</strain>
        <strain evidence="16 93">3.F.T.1A.4</strain>
        <strain evidence="14 89">3.F.T.2.1</strain>
        <strain evidence="19">3.H.A.1A.1</strain>
        <strain evidence="17 72">3.H.A.1A.2</strain>
        <strain evidence="18 67">3.H.A.2.1</strain>
        <strain evidence="20 104">3.H.A.2.4</strain>
        <strain evidence="21 64">3.H.A.2.5</strain>
        <strain evidence="23 112">3.H.A.2.6</strain>
        <strain evidence="22 88">3.H.A.2.8</strain>
        <strain evidence="24 97">3.H.M.1A.1</strain>
        <strain evidence="25 91">3.H.M.1B.1</strain>
        <strain evidence="26 60">3.H.M.1B.2</strain>
        <strain evidence="27 81">3.H.M.1B.5</strain>
        <strain evidence="28 86">3.H.M.2.7</strain>
        <strain evidence="29 105">3.H.T.1A.1</strain>
        <strain evidence="30 111">3.H.T.1A.2</strain>
    </source>
</reference>
<dbReference type="EMBL" id="JJQB01000040">
    <property type="protein sequence ID" value="KKH21840.1"/>
    <property type="molecule type" value="Genomic_DNA"/>
</dbReference>
<evidence type="ECO:0000313" key="25">
    <source>
        <dbReference type="EMBL" id="KKG93287.1"/>
    </source>
</evidence>
<evidence type="ECO:0000313" key="114">
    <source>
        <dbReference type="Proteomes" id="UP000467371"/>
    </source>
</evidence>
<evidence type="ECO:0000313" key="86">
    <source>
        <dbReference type="Proteomes" id="UP000034387"/>
    </source>
</evidence>
<dbReference type="Proteomes" id="UP000034409">
    <property type="component" value="Unassembled WGS sequence"/>
</dbReference>
<evidence type="ECO:0000313" key="47">
    <source>
        <dbReference type="EMBL" id="KKH74210.1"/>
    </source>
</evidence>
<evidence type="ECO:0000313" key="59">
    <source>
        <dbReference type="Proteomes" id="UP000033814"/>
    </source>
</evidence>
<dbReference type="EMBL" id="JJQV01000104">
    <property type="protein sequence ID" value="KKH81851.1"/>
    <property type="molecule type" value="Genomic_DNA"/>
</dbReference>